<comment type="caution">
    <text evidence="2">The sequence shown here is derived from an EMBL/GenBank/DDBJ whole genome shotgun (WGS) entry which is preliminary data.</text>
</comment>
<dbReference type="EMBL" id="NEXN01000069">
    <property type="protein sequence ID" value="PSO03826.1"/>
    <property type="molecule type" value="Genomic_DNA"/>
</dbReference>
<dbReference type="AlphaFoldDB" id="A0A2R6BZ71"/>
<protein>
    <submittedName>
        <fullName evidence="2">Uncharacterized protein</fullName>
    </submittedName>
</protein>
<evidence type="ECO:0000313" key="3">
    <source>
        <dbReference type="Proteomes" id="UP000240582"/>
    </source>
</evidence>
<sequence>MGVKEIVKKFLGYRGTIPTATVVKEGRLSGYRFYLDYLIKDKVAAVALAIITLFTAWSVVEGTLQYVGYATRHRALGWALLPSNPI</sequence>
<keyword evidence="1" id="KW-1133">Transmembrane helix</keyword>
<organism evidence="2 3">
    <name type="scientific">Candidatus Marsarchaeota G2 archaeon ECH_B_SAG-G06</name>
    <dbReference type="NCBI Taxonomy" id="1978166"/>
    <lineage>
        <taxon>Archaea</taxon>
        <taxon>Candidatus Marsarchaeota</taxon>
        <taxon>Candidatus Marsarchaeota group 2</taxon>
    </lineage>
</organism>
<feature type="transmembrane region" description="Helical" evidence="1">
    <location>
        <begin position="43"/>
        <end position="64"/>
    </location>
</feature>
<name>A0A2R6BZ71_9ARCH</name>
<keyword evidence="1" id="KW-0472">Membrane</keyword>
<proteinExistence type="predicted"/>
<accession>A0A2R6BZ71</accession>
<feature type="non-terminal residue" evidence="2">
    <location>
        <position position="86"/>
    </location>
</feature>
<evidence type="ECO:0000256" key="1">
    <source>
        <dbReference type="SAM" id="Phobius"/>
    </source>
</evidence>
<evidence type="ECO:0000313" key="2">
    <source>
        <dbReference type="EMBL" id="PSO03826.1"/>
    </source>
</evidence>
<keyword evidence="1" id="KW-0812">Transmembrane</keyword>
<dbReference type="Proteomes" id="UP000240582">
    <property type="component" value="Unassembled WGS sequence"/>
</dbReference>
<reference evidence="2 3" key="1">
    <citation type="submission" date="2017-04" db="EMBL/GenBank/DDBJ databases">
        <title>Novel microbial lineages endemic to geothermal iron-oxide mats fill important gaps in the evolutionary history of Archaea.</title>
        <authorList>
            <person name="Jay Z.J."/>
            <person name="Beam J.P."/>
            <person name="Dlakic M."/>
            <person name="Rusch D.B."/>
            <person name="Kozubal M.A."/>
            <person name="Inskeep W.P."/>
        </authorList>
    </citation>
    <scope>NUCLEOTIDE SEQUENCE [LARGE SCALE GENOMIC DNA]</scope>
    <source>
        <strain evidence="2">ECH_B_SAG-G06</strain>
    </source>
</reference>
<gene>
    <name evidence="2" type="ORF">B9Q12_03605</name>
</gene>